<gene>
    <name evidence="3" type="ORF">ACFQY0_11265</name>
</gene>
<organism evidence="3 4">
    <name type="scientific">Haloferula chungangensis</name>
    <dbReference type="NCBI Taxonomy" id="1048331"/>
    <lineage>
        <taxon>Bacteria</taxon>
        <taxon>Pseudomonadati</taxon>
        <taxon>Verrucomicrobiota</taxon>
        <taxon>Verrucomicrobiia</taxon>
        <taxon>Verrucomicrobiales</taxon>
        <taxon>Verrucomicrobiaceae</taxon>
        <taxon>Haloferula</taxon>
    </lineage>
</organism>
<dbReference type="PANTHER" id="PTHR37467">
    <property type="entry name" value="EXPORTED CALCIUM-BINDING GLYCOPROTEIN-RELATED"/>
    <property type="match status" value="1"/>
</dbReference>
<dbReference type="InterPro" id="IPR053180">
    <property type="entry name" value="Ca-binding_acidic-repeat"/>
</dbReference>
<proteinExistence type="predicted"/>
<dbReference type="PANTHER" id="PTHR37467:SF1">
    <property type="entry name" value="EXPORTED CALCIUM-BINDING GLYCOPROTEIN"/>
    <property type="match status" value="1"/>
</dbReference>
<dbReference type="RefSeq" id="WP_379712360.1">
    <property type="nucleotide sequence ID" value="NZ_JBHTBS010000005.1"/>
</dbReference>
<evidence type="ECO:0000313" key="3">
    <source>
        <dbReference type="EMBL" id="MFC7337759.1"/>
    </source>
</evidence>
<feature type="compositionally biased region" description="Basic and acidic residues" evidence="1">
    <location>
        <begin position="359"/>
        <end position="370"/>
    </location>
</feature>
<keyword evidence="2" id="KW-0732">Signal</keyword>
<dbReference type="EMBL" id="JBHTBS010000005">
    <property type="protein sequence ID" value="MFC7337759.1"/>
    <property type="molecule type" value="Genomic_DNA"/>
</dbReference>
<feature type="region of interest" description="Disordered" evidence="1">
    <location>
        <begin position="350"/>
        <end position="372"/>
    </location>
</feature>
<comment type="caution">
    <text evidence="3">The sequence shown here is derived from an EMBL/GenBank/DDBJ whole genome shotgun (WGS) entry which is preliminary data.</text>
</comment>
<accession>A0ABW2L919</accession>
<keyword evidence="4" id="KW-1185">Reference proteome</keyword>
<evidence type="ECO:0008006" key="5">
    <source>
        <dbReference type="Google" id="ProtNLM"/>
    </source>
</evidence>
<dbReference type="InterPro" id="IPR018247">
    <property type="entry name" value="EF_Hand_1_Ca_BS"/>
</dbReference>
<evidence type="ECO:0000256" key="1">
    <source>
        <dbReference type="SAM" id="MobiDB-lite"/>
    </source>
</evidence>
<dbReference type="PROSITE" id="PS00018">
    <property type="entry name" value="EF_HAND_1"/>
    <property type="match status" value="1"/>
</dbReference>
<reference evidence="4" key="1">
    <citation type="journal article" date="2019" name="Int. J. Syst. Evol. Microbiol.">
        <title>The Global Catalogue of Microorganisms (GCM) 10K type strain sequencing project: providing services to taxonomists for standard genome sequencing and annotation.</title>
        <authorList>
            <consortium name="The Broad Institute Genomics Platform"/>
            <consortium name="The Broad Institute Genome Sequencing Center for Infectious Disease"/>
            <person name="Wu L."/>
            <person name="Ma J."/>
        </authorList>
    </citation>
    <scope>NUCLEOTIDE SEQUENCE [LARGE SCALE GENOMIC DNA]</scope>
    <source>
        <strain evidence="4">CGMCC 4.1467</strain>
    </source>
</reference>
<protein>
    <recommendedName>
        <fullName evidence="5">EF-hand domain-containing protein</fullName>
    </recommendedName>
</protein>
<feature type="chain" id="PRO_5046596803" description="EF-hand domain-containing protein" evidence="2">
    <location>
        <begin position="23"/>
        <end position="859"/>
    </location>
</feature>
<name>A0ABW2L919_9BACT</name>
<sequence length="859" mass="90808">MKISIKFLIPPFLVVSVASSNAQALFGSTEIRQDGQANDSTDVSVFDGKAGWESTELGGGAGAYYGTFGDGTVLDYAFYNSAAIDPVTRVVTPYAAGVANIIGDASSPLANTNGASRGWLSVWETSDPDTGGLPFTTVPDFDGATSSTGLRTGYFSGTIDLTGLTTGSVYFLYGTFNDPAEITATLSGPGQVDRVASGGVVDPTFLGQQTGAVVTTMHFDTGNGLYNTLAWTHTNVDADGSRACFSGIVIDSGPIPDPDTDGDGLFDAYEDANGLDKFDDGTFDETSEGAKDGPYGALGDFDFDGLTNLQEHDGLNASNVSHGYGQTRADLQDTDGDGIYDNHEITGYENIDFSEEPTDPTHPDSDRDGLSDLDEIFGLQNYAYNQEATNPNSIDTDNDGMTDPYEIANNLLDGLDPNTDDSLGDLDGDGTLLNIDEFLGTTLGAQTRADKLDTDDDGYDDLVEDRAAQIALNESAQWLGVMSTGTDPLNPDTDGDGLLDGDENPDLDGGYPGPGLLPTNSNPHLADSDADGMPDGSEIDNGTNHALADTDGDGYLDPAEVFIFRTDATVTEKVPSAAQLAELRVNFQPGDAIPPATALPVPAGFQPYEALHEVPTSFDDQTYSAFGGVDNITVGLSWGNGLDPVGAGTEQMFDRANRLPEWSHFQRGWVGSDSRSLNSEPLVVTVSGLPAGDYLWTSHHVDMADRSDPFNASVTSANGTSDITLVSPVSGVTAFSDISTYQQVFTSNGTDPVQVSFDSAATFFYMNAFQITNTNLPLPDNGDLKVTDIVMEAGTGDLLISFAPGGTDYILTSSDDLISEFTEETSAILENGDSTFRVPAESINPHRDFFRVEDAPDQE</sequence>
<feature type="signal peptide" evidence="2">
    <location>
        <begin position="1"/>
        <end position="22"/>
    </location>
</feature>
<dbReference type="Proteomes" id="UP001596472">
    <property type="component" value="Unassembled WGS sequence"/>
</dbReference>
<feature type="region of interest" description="Disordered" evidence="1">
    <location>
        <begin position="482"/>
        <end position="551"/>
    </location>
</feature>
<feature type="compositionally biased region" description="Acidic residues" evidence="1">
    <location>
        <begin position="493"/>
        <end position="506"/>
    </location>
</feature>
<evidence type="ECO:0000313" key="4">
    <source>
        <dbReference type="Proteomes" id="UP001596472"/>
    </source>
</evidence>
<evidence type="ECO:0000256" key="2">
    <source>
        <dbReference type="SAM" id="SignalP"/>
    </source>
</evidence>